<reference evidence="3" key="1">
    <citation type="submission" date="2016-11" db="EMBL/GenBank/DDBJ databases">
        <authorList>
            <person name="Varghese N."/>
            <person name="Submissions S."/>
        </authorList>
    </citation>
    <scope>NUCLEOTIDE SEQUENCE [LARGE SCALE GENOMIC DNA]</scope>
    <source>
        <strain evidence="3">DSM 9756</strain>
    </source>
</reference>
<dbReference type="OrthoDB" id="5518275at2"/>
<gene>
    <name evidence="2" type="ORF">SAMN02745206_02793</name>
</gene>
<dbReference type="AlphaFoldDB" id="A0A1M5F1T9"/>
<dbReference type="InterPro" id="IPR006119">
    <property type="entry name" value="Resolv_N"/>
</dbReference>
<protein>
    <submittedName>
        <fullName evidence="2">Resolvase, N terminal domain</fullName>
    </submittedName>
</protein>
<feature type="domain" description="Resolvase/invertase-type recombinase catalytic" evidence="1">
    <location>
        <begin position="59"/>
        <end position="106"/>
    </location>
</feature>
<sequence>MDEKFTAIYLMVRHDELTPEDGDSYERPLAAQKEACLKRLKEAAPEEADEPVEVYISRRQLFMDIERQKVKRLVVHDLDRLAATPEELEGIMFELRSAGIPVLTVK</sequence>
<dbReference type="InterPro" id="IPR036162">
    <property type="entry name" value="Resolvase-like_N_sf"/>
</dbReference>
<organism evidence="2 3">
    <name type="scientific">Desulfacinum infernum DSM 9756</name>
    <dbReference type="NCBI Taxonomy" id="1121391"/>
    <lineage>
        <taxon>Bacteria</taxon>
        <taxon>Pseudomonadati</taxon>
        <taxon>Thermodesulfobacteriota</taxon>
        <taxon>Syntrophobacteria</taxon>
        <taxon>Syntrophobacterales</taxon>
        <taxon>Syntrophobacteraceae</taxon>
        <taxon>Desulfacinum</taxon>
    </lineage>
</organism>
<dbReference type="SUPFAM" id="SSF53041">
    <property type="entry name" value="Resolvase-like"/>
    <property type="match status" value="1"/>
</dbReference>
<name>A0A1M5F1T9_9BACT</name>
<keyword evidence="3" id="KW-1185">Reference proteome</keyword>
<accession>A0A1M5F1T9</accession>
<evidence type="ECO:0000313" key="2">
    <source>
        <dbReference type="EMBL" id="SHF85494.1"/>
    </source>
</evidence>
<proteinExistence type="predicted"/>
<dbReference type="RefSeq" id="WP_073040508.1">
    <property type="nucleotide sequence ID" value="NZ_FQVB01000029.1"/>
</dbReference>
<dbReference type="EMBL" id="FQVB01000029">
    <property type="protein sequence ID" value="SHF85494.1"/>
    <property type="molecule type" value="Genomic_DNA"/>
</dbReference>
<evidence type="ECO:0000259" key="1">
    <source>
        <dbReference type="Pfam" id="PF00239"/>
    </source>
</evidence>
<dbReference type="GO" id="GO:0003677">
    <property type="term" value="F:DNA binding"/>
    <property type="evidence" value="ECO:0007669"/>
    <property type="project" value="InterPro"/>
</dbReference>
<dbReference type="GO" id="GO:0000150">
    <property type="term" value="F:DNA strand exchange activity"/>
    <property type="evidence" value="ECO:0007669"/>
    <property type="project" value="InterPro"/>
</dbReference>
<dbReference type="Pfam" id="PF00239">
    <property type="entry name" value="Resolvase"/>
    <property type="match status" value="1"/>
</dbReference>
<evidence type="ECO:0000313" key="3">
    <source>
        <dbReference type="Proteomes" id="UP000184076"/>
    </source>
</evidence>
<dbReference type="Proteomes" id="UP000184076">
    <property type="component" value="Unassembled WGS sequence"/>
</dbReference>
<dbReference type="Gene3D" id="3.40.50.1390">
    <property type="entry name" value="Resolvase, N-terminal catalytic domain"/>
    <property type="match status" value="1"/>
</dbReference>